<dbReference type="AlphaFoldDB" id="A0A6A6HN14"/>
<keyword evidence="2" id="KW-0690">Ribosome biogenesis</keyword>
<evidence type="ECO:0000259" key="9">
    <source>
        <dbReference type="PROSITE" id="PS50174"/>
    </source>
</evidence>
<dbReference type="GO" id="GO:0005730">
    <property type="term" value="C:nucleolus"/>
    <property type="evidence" value="ECO:0007669"/>
    <property type="project" value="UniProtKB-SubCell"/>
</dbReference>
<dbReference type="GO" id="GO:0006364">
    <property type="term" value="P:rRNA processing"/>
    <property type="evidence" value="ECO:0007669"/>
    <property type="project" value="UniProtKB-KW"/>
</dbReference>
<keyword evidence="3" id="KW-0698">rRNA processing</keyword>
<feature type="domain" description="G-patch" evidence="9">
    <location>
        <begin position="25"/>
        <end position="79"/>
    </location>
</feature>
<dbReference type="Proteomes" id="UP000800092">
    <property type="component" value="Unassembled WGS sequence"/>
</dbReference>
<feature type="region of interest" description="Disordered" evidence="8">
    <location>
        <begin position="246"/>
        <end position="313"/>
    </location>
</feature>
<evidence type="ECO:0000256" key="2">
    <source>
        <dbReference type="ARBA" id="ARBA00022517"/>
    </source>
</evidence>
<evidence type="ECO:0000256" key="3">
    <source>
        <dbReference type="ARBA" id="ARBA00022552"/>
    </source>
</evidence>
<keyword evidence="11" id="KW-1185">Reference proteome</keyword>
<accession>A0A6A6HN14</accession>
<comment type="similarity">
    <text evidence="5">Belongs to the PINX1 family.</text>
</comment>
<reference evidence="10" key="1">
    <citation type="journal article" date="2020" name="Stud. Mycol.">
        <title>101 Dothideomycetes genomes: a test case for predicting lifestyles and emergence of pathogens.</title>
        <authorList>
            <person name="Haridas S."/>
            <person name="Albert R."/>
            <person name="Binder M."/>
            <person name="Bloem J."/>
            <person name="Labutti K."/>
            <person name="Salamov A."/>
            <person name="Andreopoulos B."/>
            <person name="Baker S."/>
            <person name="Barry K."/>
            <person name="Bills G."/>
            <person name="Bluhm B."/>
            <person name="Cannon C."/>
            <person name="Castanera R."/>
            <person name="Culley D."/>
            <person name="Daum C."/>
            <person name="Ezra D."/>
            <person name="Gonzalez J."/>
            <person name="Henrissat B."/>
            <person name="Kuo A."/>
            <person name="Liang C."/>
            <person name="Lipzen A."/>
            <person name="Lutzoni F."/>
            <person name="Magnuson J."/>
            <person name="Mondo S."/>
            <person name="Nolan M."/>
            <person name="Ohm R."/>
            <person name="Pangilinan J."/>
            <person name="Park H.-J."/>
            <person name="Ramirez L."/>
            <person name="Alfaro M."/>
            <person name="Sun H."/>
            <person name="Tritt A."/>
            <person name="Yoshinaga Y."/>
            <person name="Zwiers L.-H."/>
            <person name="Turgeon B."/>
            <person name="Goodwin S."/>
            <person name="Spatafora J."/>
            <person name="Crous P."/>
            <person name="Grigoriev I."/>
        </authorList>
    </citation>
    <scope>NUCLEOTIDE SEQUENCE</scope>
    <source>
        <strain evidence="10">Tuck. ex Michener</strain>
    </source>
</reference>
<dbReference type="InterPro" id="IPR000467">
    <property type="entry name" value="G_patch_dom"/>
</dbReference>
<name>A0A6A6HN14_VIRVR</name>
<feature type="region of interest" description="Disordered" evidence="8">
    <location>
        <begin position="147"/>
        <end position="219"/>
    </location>
</feature>
<dbReference type="PROSITE" id="PS50174">
    <property type="entry name" value="G_PATCH"/>
    <property type="match status" value="1"/>
</dbReference>
<keyword evidence="4" id="KW-0539">Nucleus</keyword>
<dbReference type="PANTHER" id="PTHR23149:SF31">
    <property type="entry name" value="PROTEIN PXR1"/>
    <property type="match status" value="1"/>
</dbReference>
<evidence type="ECO:0000256" key="5">
    <source>
        <dbReference type="ARBA" id="ARBA00038007"/>
    </source>
</evidence>
<comment type="subcellular location">
    <subcellularLocation>
        <location evidence="1">Nucleus</location>
        <location evidence="1">Nucleolus</location>
    </subcellularLocation>
</comment>
<organism evidence="10 11">
    <name type="scientific">Viridothelium virens</name>
    <name type="common">Speckled blister lichen</name>
    <name type="synonym">Trypethelium virens</name>
    <dbReference type="NCBI Taxonomy" id="1048519"/>
    <lineage>
        <taxon>Eukaryota</taxon>
        <taxon>Fungi</taxon>
        <taxon>Dikarya</taxon>
        <taxon>Ascomycota</taxon>
        <taxon>Pezizomycotina</taxon>
        <taxon>Dothideomycetes</taxon>
        <taxon>Dothideomycetes incertae sedis</taxon>
        <taxon>Trypetheliales</taxon>
        <taxon>Trypetheliaceae</taxon>
        <taxon>Viridothelium</taxon>
    </lineage>
</organism>
<evidence type="ECO:0000256" key="7">
    <source>
        <dbReference type="ARBA" id="ARBA00043878"/>
    </source>
</evidence>
<dbReference type="GO" id="GO:0003676">
    <property type="term" value="F:nucleic acid binding"/>
    <property type="evidence" value="ECO:0007669"/>
    <property type="project" value="InterPro"/>
</dbReference>
<sequence length="339" mass="38240">MGLSGPKKRNRISEDPNNTAWSRCTTRYGHRILESQGWKPGEYLGARDAPHSSHYESASAGHVRIILKEDNAGLGAGLIKQKTETYGLSGFQGILGRLNGKSDTEIRKDAIVRRDVNLRLYTDKRYGFMNFVSGGFLAKDTVEHQGKKTGLDNAVSTGPRSHDETSEVASKSRKRKRKAEEGSDAPRIKKSEKKARKDNSHVSKAETESPQEDVGRSVTTDGIDCKVEKTKVKAKKRVLEEEIPAKEEEWLQRKSERRARREERRRQKLTKQEQTEEPLSKQVEEIASNTLSRDVVLSKPPPSHAPIQGRQAVRQRYIQQKKLASLDSQALNEIFMVKA</sequence>
<evidence type="ECO:0000256" key="6">
    <source>
        <dbReference type="ARBA" id="ARBA00041961"/>
    </source>
</evidence>
<evidence type="ECO:0000256" key="4">
    <source>
        <dbReference type="ARBA" id="ARBA00023242"/>
    </source>
</evidence>
<feature type="compositionally biased region" description="Basic and acidic residues" evidence="8">
    <location>
        <begin position="246"/>
        <end position="284"/>
    </location>
</feature>
<dbReference type="PANTHER" id="PTHR23149">
    <property type="entry name" value="G PATCH DOMAIN CONTAINING PROTEIN"/>
    <property type="match status" value="1"/>
</dbReference>
<evidence type="ECO:0000256" key="8">
    <source>
        <dbReference type="SAM" id="MobiDB-lite"/>
    </source>
</evidence>
<dbReference type="InterPro" id="IPR050656">
    <property type="entry name" value="PINX1"/>
</dbReference>
<dbReference type="OrthoDB" id="29523at2759"/>
<evidence type="ECO:0000256" key="1">
    <source>
        <dbReference type="ARBA" id="ARBA00004604"/>
    </source>
</evidence>
<protein>
    <recommendedName>
        <fullName evidence="6">PinX1-related protein 1</fullName>
    </recommendedName>
</protein>
<comment type="function">
    <text evidence="7">Involved in rRNA-processing at A0, A1 and A2 sites and negatively regulates telomerase.</text>
</comment>
<evidence type="ECO:0000313" key="10">
    <source>
        <dbReference type="EMBL" id="KAF2239381.1"/>
    </source>
</evidence>
<feature type="compositionally biased region" description="Basic and acidic residues" evidence="8">
    <location>
        <begin position="178"/>
        <end position="207"/>
    </location>
</feature>
<proteinExistence type="inferred from homology"/>
<dbReference type="EMBL" id="ML991773">
    <property type="protein sequence ID" value="KAF2239381.1"/>
    <property type="molecule type" value="Genomic_DNA"/>
</dbReference>
<gene>
    <name evidence="10" type="ORF">EV356DRAFT_502434</name>
</gene>
<evidence type="ECO:0000313" key="11">
    <source>
        <dbReference type="Proteomes" id="UP000800092"/>
    </source>
</evidence>